<evidence type="ECO:0000256" key="1">
    <source>
        <dbReference type="SAM" id="MobiDB-lite"/>
    </source>
</evidence>
<feature type="compositionally biased region" description="Basic and acidic residues" evidence="1">
    <location>
        <begin position="14"/>
        <end position="26"/>
    </location>
</feature>
<dbReference type="EMBL" id="UYRU01094556">
    <property type="protein sequence ID" value="VDN39092.1"/>
    <property type="molecule type" value="Genomic_DNA"/>
</dbReference>
<gene>
    <name evidence="2" type="ORF">DILT_LOCUS17762</name>
</gene>
<evidence type="ECO:0000313" key="3">
    <source>
        <dbReference type="Proteomes" id="UP000281553"/>
    </source>
</evidence>
<accession>A0A3P7R578</accession>
<proteinExistence type="predicted"/>
<evidence type="ECO:0000313" key="2">
    <source>
        <dbReference type="EMBL" id="VDN39092.1"/>
    </source>
</evidence>
<sequence length="74" mass="8199">MGLPETQEYINRLKKAEKSKEAREQRQLSASNRQPISVGVLGQLSDSKENVASTESGGKSSYMHCVVACFLLKR</sequence>
<feature type="region of interest" description="Disordered" evidence="1">
    <location>
        <begin position="14"/>
        <end position="39"/>
    </location>
</feature>
<dbReference type="Proteomes" id="UP000281553">
    <property type="component" value="Unassembled WGS sequence"/>
</dbReference>
<protein>
    <submittedName>
        <fullName evidence="2">Uncharacterized protein</fullName>
    </submittedName>
</protein>
<dbReference type="OrthoDB" id="1926212at2759"/>
<dbReference type="AlphaFoldDB" id="A0A3P7R578"/>
<organism evidence="2 3">
    <name type="scientific">Dibothriocephalus latus</name>
    <name type="common">Fish tapeworm</name>
    <name type="synonym">Diphyllobothrium latum</name>
    <dbReference type="NCBI Taxonomy" id="60516"/>
    <lineage>
        <taxon>Eukaryota</taxon>
        <taxon>Metazoa</taxon>
        <taxon>Spiralia</taxon>
        <taxon>Lophotrochozoa</taxon>
        <taxon>Platyhelminthes</taxon>
        <taxon>Cestoda</taxon>
        <taxon>Eucestoda</taxon>
        <taxon>Diphyllobothriidea</taxon>
        <taxon>Diphyllobothriidae</taxon>
        <taxon>Dibothriocephalus</taxon>
    </lineage>
</organism>
<reference evidence="2 3" key="1">
    <citation type="submission" date="2018-11" db="EMBL/GenBank/DDBJ databases">
        <authorList>
            <consortium name="Pathogen Informatics"/>
        </authorList>
    </citation>
    <scope>NUCLEOTIDE SEQUENCE [LARGE SCALE GENOMIC DNA]</scope>
</reference>
<keyword evidence="3" id="KW-1185">Reference proteome</keyword>
<name>A0A3P7R578_DIBLA</name>